<proteinExistence type="predicted"/>
<feature type="chain" id="PRO_5011567351" description="Lipoprotein" evidence="1">
    <location>
        <begin position="20"/>
        <end position="286"/>
    </location>
</feature>
<dbReference type="Proteomes" id="UP000199331">
    <property type="component" value="Unassembled WGS sequence"/>
</dbReference>
<sequence length="286" mass="31285">MTKPIRTAALLAASSLALSGCLLSPGTFTSEMQLMKDGTFAYSYDGEIQMLALSKLAEMGAKSEEKFEAECVDEETWEERECSLAEVNEQRAEWQAGASERRAKAEREAEQAKQMLGGFDPSDPEAAQKLADQLSRQRGWETVEYKGDGIFDVDFSVSGRMTHDFAFPMVEKMPMANMFVTMMLRDGNQVRVDAPGFASQGGGNPMQGMMTGMMGLATLGKAKENGEEGEMPNILMPNGTFTIVTDGRILANNTDEGPVETARGQTLVWEIDQRTEQAPTALIAFD</sequence>
<protein>
    <recommendedName>
        <fullName evidence="4">Lipoprotein</fullName>
    </recommendedName>
</protein>
<accession>A0A1I5NYL2</accession>
<name>A0A1I5NYL2_9SPHN</name>
<keyword evidence="1" id="KW-0732">Signal</keyword>
<dbReference type="EMBL" id="FOWZ01000003">
    <property type="protein sequence ID" value="SFP26827.1"/>
    <property type="molecule type" value="Genomic_DNA"/>
</dbReference>
<gene>
    <name evidence="2" type="ORF">SAMN04488060_2184</name>
</gene>
<feature type="signal peptide" evidence="1">
    <location>
        <begin position="1"/>
        <end position="19"/>
    </location>
</feature>
<dbReference type="RefSeq" id="WP_090481344.1">
    <property type="nucleotide sequence ID" value="NZ_FOWZ01000003.1"/>
</dbReference>
<evidence type="ECO:0000313" key="2">
    <source>
        <dbReference type="EMBL" id="SFP26827.1"/>
    </source>
</evidence>
<organism evidence="2 3">
    <name type="scientific">Qipengyuania nanhaisediminis</name>
    <dbReference type="NCBI Taxonomy" id="604088"/>
    <lineage>
        <taxon>Bacteria</taxon>
        <taxon>Pseudomonadati</taxon>
        <taxon>Pseudomonadota</taxon>
        <taxon>Alphaproteobacteria</taxon>
        <taxon>Sphingomonadales</taxon>
        <taxon>Erythrobacteraceae</taxon>
        <taxon>Qipengyuania</taxon>
    </lineage>
</organism>
<dbReference type="OrthoDB" id="7390084at2"/>
<reference evidence="3" key="1">
    <citation type="submission" date="2016-10" db="EMBL/GenBank/DDBJ databases">
        <authorList>
            <person name="Varghese N."/>
            <person name="Submissions S."/>
        </authorList>
    </citation>
    <scope>NUCLEOTIDE SEQUENCE [LARGE SCALE GENOMIC DNA]</scope>
    <source>
        <strain evidence="3">CGMCC 1.7715</strain>
    </source>
</reference>
<keyword evidence="3" id="KW-1185">Reference proteome</keyword>
<dbReference type="PROSITE" id="PS51257">
    <property type="entry name" value="PROKAR_LIPOPROTEIN"/>
    <property type="match status" value="1"/>
</dbReference>
<evidence type="ECO:0000313" key="3">
    <source>
        <dbReference type="Proteomes" id="UP000199331"/>
    </source>
</evidence>
<evidence type="ECO:0000256" key="1">
    <source>
        <dbReference type="SAM" id="SignalP"/>
    </source>
</evidence>
<evidence type="ECO:0008006" key="4">
    <source>
        <dbReference type="Google" id="ProtNLM"/>
    </source>
</evidence>
<dbReference type="AlphaFoldDB" id="A0A1I5NYL2"/>